<dbReference type="PANTHER" id="PTHR42949:SF3">
    <property type="entry name" value="ANAEROBIC GLYCEROL-3-PHOSPHATE DEHYDROGENASE SUBUNIT B"/>
    <property type="match status" value="1"/>
</dbReference>
<keyword evidence="4" id="KW-1185">Reference proteome</keyword>
<keyword evidence="1" id="KW-0560">Oxidoreductase</keyword>
<gene>
    <name evidence="3" type="ORF">Ssi02_66740</name>
</gene>
<comment type="caution">
    <text evidence="3">The sequence shown here is derived from an EMBL/GenBank/DDBJ whole genome shotgun (WGS) entry which is preliminary data.</text>
</comment>
<dbReference type="Pfam" id="PF07992">
    <property type="entry name" value="Pyr_redox_2"/>
    <property type="match status" value="1"/>
</dbReference>
<accession>A0A919RMT0</accession>
<dbReference type="EMBL" id="BOOW01000044">
    <property type="protein sequence ID" value="GII96443.1"/>
    <property type="molecule type" value="Genomic_DNA"/>
</dbReference>
<dbReference type="PANTHER" id="PTHR42949">
    <property type="entry name" value="ANAEROBIC GLYCEROL-3-PHOSPHATE DEHYDROGENASE SUBUNIT B"/>
    <property type="match status" value="1"/>
</dbReference>
<dbReference type="InterPro" id="IPR023753">
    <property type="entry name" value="FAD/NAD-binding_dom"/>
</dbReference>
<name>A0A919RMT0_9ACTN</name>
<dbReference type="Gene3D" id="3.50.50.60">
    <property type="entry name" value="FAD/NAD(P)-binding domain"/>
    <property type="match status" value="2"/>
</dbReference>
<dbReference type="Proteomes" id="UP000606172">
    <property type="component" value="Unassembled WGS sequence"/>
</dbReference>
<reference evidence="3" key="1">
    <citation type="submission" date="2021-01" db="EMBL/GenBank/DDBJ databases">
        <title>Whole genome shotgun sequence of Sinosporangium siamense NBRC 109515.</title>
        <authorList>
            <person name="Komaki H."/>
            <person name="Tamura T."/>
        </authorList>
    </citation>
    <scope>NUCLEOTIDE SEQUENCE</scope>
    <source>
        <strain evidence="3">NBRC 109515</strain>
    </source>
</reference>
<evidence type="ECO:0000256" key="1">
    <source>
        <dbReference type="ARBA" id="ARBA00023002"/>
    </source>
</evidence>
<evidence type="ECO:0000259" key="2">
    <source>
        <dbReference type="Pfam" id="PF07992"/>
    </source>
</evidence>
<dbReference type="AlphaFoldDB" id="A0A919RMT0"/>
<dbReference type="SUPFAM" id="SSF51905">
    <property type="entry name" value="FAD/NAD(P)-binding domain"/>
    <property type="match status" value="1"/>
</dbReference>
<feature type="domain" description="FAD/NAD(P)-binding" evidence="2">
    <location>
        <begin position="10"/>
        <end position="305"/>
    </location>
</feature>
<dbReference type="GO" id="GO:0016491">
    <property type="term" value="F:oxidoreductase activity"/>
    <property type="evidence" value="ECO:0007669"/>
    <property type="project" value="UniProtKB-KW"/>
</dbReference>
<evidence type="ECO:0000313" key="4">
    <source>
        <dbReference type="Proteomes" id="UP000606172"/>
    </source>
</evidence>
<proteinExistence type="predicted"/>
<sequence>MDGRTIHDADVVIVGGGPSGLAAAVALRRAGVERVEVLERETDAGGVPRHCAHTGYGMRDLHRVLTGPRYARHYATRAAKAGVVVRTNTMATGWTAGGDLEVTSPAGLRVVRASAVVLATGARERPRAARWVPGDRGQGVYTTGQLQQAVYLHHQAIGRRAVIVGAEHVSFSAIATLRHAGVHVAGLVTDLPRQQSYAAFHWGARLAFGPVLTGVRVVGVHGKPRVTHIVVERVADGRRRRIPCDTVVFTGDWIPDHELARVRGLDMDRSTLGPIVDTTGLTSVDGVYAAGNLCHPVETADVAALTGRHVGTALARQLRARSAQAAKAGVPIEVDGPLSWVSPQLIRSTADLPARGKLILRPHVFAWLPAVRVVQGDRLLWQGRLSRFIPTRPTLLPTTWLARVDPHGPAVRIEGV</sequence>
<protein>
    <submittedName>
        <fullName evidence="3">Oxidoreductase</fullName>
    </submittedName>
</protein>
<dbReference type="PRINTS" id="PR00368">
    <property type="entry name" value="FADPNR"/>
</dbReference>
<dbReference type="InterPro" id="IPR036188">
    <property type="entry name" value="FAD/NAD-bd_sf"/>
</dbReference>
<evidence type="ECO:0000313" key="3">
    <source>
        <dbReference type="EMBL" id="GII96443.1"/>
    </source>
</evidence>
<dbReference type="PRINTS" id="PR00469">
    <property type="entry name" value="PNDRDTASEII"/>
</dbReference>
<dbReference type="InterPro" id="IPR051691">
    <property type="entry name" value="Metab_Enz_Cyan_OpOx_G3PDH"/>
</dbReference>
<organism evidence="3 4">
    <name type="scientific">Sinosporangium siamense</name>
    <dbReference type="NCBI Taxonomy" id="1367973"/>
    <lineage>
        <taxon>Bacteria</taxon>
        <taxon>Bacillati</taxon>
        <taxon>Actinomycetota</taxon>
        <taxon>Actinomycetes</taxon>
        <taxon>Streptosporangiales</taxon>
        <taxon>Streptosporangiaceae</taxon>
        <taxon>Sinosporangium</taxon>
    </lineage>
</organism>